<feature type="compositionally biased region" description="Basic residues" evidence="1">
    <location>
        <begin position="166"/>
        <end position="176"/>
    </location>
</feature>
<dbReference type="AlphaFoldDB" id="A0A918YNW7"/>
<feature type="region of interest" description="Disordered" evidence="1">
    <location>
        <begin position="157"/>
        <end position="176"/>
    </location>
</feature>
<dbReference type="RefSeq" id="WP_229882079.1">
    <property type="nucleotide sequence ID" value="NZ_BMVG01000020.1"/>
</dbReference>
<organism evidence="2 3">
    <name type="scientific">Streptomyces alanosinicus</name>
    <dbReference type="NCBI Taxonomy" id="68171"/>
    <lineage>
        <taxon>Bacteria</taxon>
        <taxon>Bacillati</taxon>
        <taxon>Actinomycetota</taxon>
        <taxon>Actinomycetes</taxon>
        <taxon>Kitasatosporales</taxon>
        <taxon>Streptomycetaceae</taxon>
        <taxon>Streptomyces</taxon>
    </lineage>
</organism>
<keyword evidence="3" id="KW-1185">Reference proteome</keyword>
<sequence>MQSIEFLNYPVGDQLSDAQWGFRVDGKDLRVYAADATRDLWRQERENAGLAEEEDFLLNQHGGLTLSEVGDPARHFLGDPAPEFVDPSTGAVPLLGCSCGIWGCWPLLATINTTPDTVTWSCFRQPFRKEWGELAMGPHVFARSAYEAALAEPIRLASDPLQSPHPRPRTKRLRQK</sequence>
<reference evidence="2" key="1">
    <citation type="journal article" date="2014" name="Int. J. Syst. Evol. Microbiol.">
        <title>Complete genome sequence of Corynebacterium casei LMG S-19264T (=DSM 44701T), isolated from a smear-ripened cheese.</title>
        <authorList>
            <consortium name="US DOE Joint Genome Institute (JGI-PGF)"/>
            <person name="Walter F."/>
            <person name="Albersmeier A."/>
            <person name="Kalinowski J."/>
            <person name="Ruckert C."/>
        </authorList>
    </citation>
    <scope>NUCLEOTIDE SEQUENCE</scope>
    <source>
        <strain evidence="2">JCM 4714</strain>
    </source>
</reference>
<dbReference type="EMBL" id="BMVG01000020">
    <property type="protein sequence ID" value="GHE09573.1"/>
    <property type="molecule type" value="Genomic_DNA"/>
</dbReference>
<accession>A0A918YNW7</accession>
<dbReference type="Proteomes" id="UP000655443">
    <property type="component" value="Unassembled WGS sequence"/>
</dbReference>
<reference evidence="2" key="2">
    <citation type="submission" date="2020-09" db="EMBL/GenBank/DDBJ databases">
        <authorList>
            <person name="Sun Q."/>
            <person name="Ohkuma M."/>
        </authorList>
    </citation>
    <scope>NUCLEOTIDE SEQUENCE</scope>
    <source>
        <strain evidence="2">JCM 4714</strain>
    </source>
</reference>
<evidence type="ECO:0000313" key="3">
    <source>
        <dbReference type="Proteomes" id="UP000655443"/>
    </source>
</evidence>
<name>A0A918YNW7_9ACTN</name>
<evidence type="ECO:0000313" key="2">
    <source>
        <dbReference type="EMBL" id="GHE09573.1"/>
    </source>
</evidence>
<proteinExistence type="predicted"/>
<comment type="caution">
    <text evidence="2">The sequence shown here is derived from an EMBL/GenBank/DDBJ whole genome shotgun (WGS) entry which is preliminary data.</text>
</comment>
<evidence type="ECO:0000256" key="1">
    <source>
        <dbReference type="SAM" id="MobiDB-lite"/>
    </source>
</evidence>
<protein>
    <submittedName>
        <fullName evidence="2">Uncharacterized protein</fullName>
    </submittedName>
</protein>
<gene>
    <name evidence="2" type="ORF">GCM10010339_62330</name>
</gene>